<protein>
    <submittedName>
        <fullName evidence="4">Uncharacterized protein LOC108047274</fullName>
    </submittedName>
</protein>
<gene>
    <name evidence="4" type="primary">LOC108047274</name>
    <name evidence="2" type="synonym">108047274</name>
</gene>
<keyword evidence="3" id="KW-1185">Reference proteome</keyword>
<evidence type="ECO:0000256" key="1">
    <source>
        <dbReference type="SAM" id="MobiDB-lite"/>
    </source>
</evidence>
<dbReference type="GeneID" id="108047274"/>
<evidence type="ECO:0000313" key="4">
    <source>
        <dbReference type="RefSeq" id="XP_016982871.1"/>
    </source>
</evidence>
<reference evidence="2" key="3">
    <citation type="submission" date="2025-05" db="UniProtKB">
        <authorList>
            <consortium name="EnsemblMetazoa"/>
        </authorList>
    </citation>
    <scope>IDENTIFICATION</scope>
</reference>
<dbReference type="OrthoDB" id="7847522at2759"/>
<feature type="region of interest" description="Disordered" evidence="1">
    <location>
        <begin position="29"/>
        <end position="71"/>
    </location>
</feature>
<reference evidence="4" key="2">
    <citation type="submission" date="2025-04" db="UniProtKB">
        <authorList>
            <consortium name="RefSeq"/>
        </authorList>
    </citation>
    <scope>IDENTIFICATION</scope>
</reference>
<dbReference type="Proteomes" id="UP001652680">
    <property type="component" value="Unassembled WGS sequence"/>
</dbReference>
<accession>A0A6P4FBL2</accession>
<dbReference type="RefSeq" id="XP_016982871.1">
    <property type="nucleotide sequence ID" value="XM_017127382.1"/>
</dbReference>
<name>A0A6P4FBL2_DRORH</name>
<evidence type="ECO:0000313" key="2">
    <source>
        <dbReference type="EnsemblMetazoa" id="XP_016982871.1"/>
    </source>
</evidence>
<reference evidence="3" key="1">
    <citation type="journal article" date="2021" name="Elife">
        <title>Highly contiguous assemblies of 101 drosophilid genomes.</title>
        <authorList>
            <person name="Kim B.Y."/>
            <person name="Wang J.R."/>
            <person name="Miller D.E."/>
            <person name="Barmina O."/>
            <person name="Delaney E."/>
            <person name="Thompson A."/>
            <person name="Comeault A.A."/>
            <person name="Peede D."/>
            <person name="D'Agostino E.R."/>
            <person name="Pelaez J."/>
            <person name="Aguilar J.M."/>
            <person name="Haji D."/>
            <person name="Matsunaga T."/>
            <person name="Armstrong E.E."/>
            <person name="Zych M."/>
            <person name="Ogawa Y."/>
            <person name="Stamenkovic-Radak M."/>
            <person name="Jelic M."/>
            <person name="Veselinovic M.S."/>
            <person name="Tanaskovic M."/>
            <person name="Eric P."/>
            <person name="Gao J.J."/>
            <person name="Katoh T.K."/>
            <person name="Toda M.J."/>
            <person name="Watabe H."/>
            <person name="Watada M."/>
            <person name="Davis J.S."/>
            <person name="Moyle L.C."/>
            <person name="Manoli G."/>
            <person name="Bertolini E."/>
            <person name="Kostal V."/>
            <person name="Hawley R.S."/>
            <person name="Takahashi A."/>
            <person name="Jones C.D."/>
            <person name="Price D.K."/>
            <person name="Whiteman N."/>
            <person name="Kopp A."/>
            <person name="Matute D.R."/>
            <person name="Petrov D.A."/>
        </authorList>
    </citation>
    <scope>NUCLEOTIDE SEQUENCE [LARGE SCALE GENOMIC DNA]</scope>
</reference>
<dbReference type="AlphaFoldDB" id="A0A6P4FBL2"/>
<dbReference type="EnsemblMetazoa" id="XM_017127382.2">
    <property type="protein sequence ID" value="XP_016982871.1"/>
    <property type="gene ID" value="LOC108047274"/>
</dbReference>
<sequence length="132" mass="15222">MEIDYSTYAQLSGFSYMPTPEEFYPEMRGGMQQQECQPGNDFDQGPRQMSTRQPHSAPIRNRCHQSHQRAMDMSDGLQANSYNPVRYQSTSASAYRCMVREQRRAKEMMSRNGLYSPIEASARYSGGDSNYY</sequence>
<organism evidence="4">
    <name type="scientific">Drosophila rhopaloa</name>
    <name type="common">Fruit fly</name>
    <dbReference type="NCBI Taxonomy" id="1041015"/>
    <lineage>
        <taxon>Eukaryota</taxon>
        <taxon>Metazoa</taxon>
        <taxon>Ecdysozoa</taxon>
        <taxon>Arthropoda</taxon>
        <taxon>Hexapoda</taxon>
        <taxon>Insecta</taxon>
        <taxon>Pterygota</taxon>
        <taxon>Neoptera</taxon>
        <taxon>Endopterygota</taxon>
        <taxon>Diptera</taxon>
        <taxon>Brachycera</taxon>
        <taxon>Muscomorpha</taxon>
        <taxon>Ephydroidea</taxon>
        <taxon>Drosophilidae</taxon>
        <taxon>Drosophila</taxon>
        <taxon>Sophophora</taxon>
    </lineage>
</organism>
<proteinExistence type="predicted"/>
<evidence type="ECO:0000313" key="3">
    <source>
        <dbReference type="Proteomes" id="UP001652680"/>
    </source>
</evidence>